<dbReference type="EMBL" id="JBHSSW010000066">
    <property type="protein sequence ID" value="MFC6199595.1"/>
    <property type="molecule type" value="Genomic_DNA"/>
</dbReference>
<dbReference type="RefSeq" id="WP_377380761.1">
    <property type="nucleotide sequence ID" value="NZ_JBHSSW010000066.1"/>
</dbReference>
<keyword evidence="1" id="KW-0732">Signal</keyword>
<evidence type="ECO:0000313" key="3">
    <source>
        <dbReference type="Proteomes" id="UP001596303"/>
    </source>
</evidence>
<protein>
    <recommendedName>
        <fullName evidence="4">F5/8 type C domain-containing protein</fullName>
    </recommendedName>
</protein>
<gene>
    <name evidence="2" type="ORF">ACFQDM_16055</name>
</gene>
<feature type="chain" id="PRO_5047382761" description="F5/8 type C domain-containing protein" evidence="1">
    <location>
        <begin position="24"/>
        <end position="387"/>
    </location>
</feature>
<evidence type="ECO:0008006" key="4">
    <source>
        <dbReference type="Google" id="ProtNLM"/>
    </source>
</evidence>
<name>A0ABW1SD33_9PROT</name>
<evidence type="ECO:0000313" key="2">
    <source>
        <dbReference type="EMBL" id="MFC6199595.1"/>
    </source>
</evidence>
<evidence type="ECO:0000256" key="1">
    <source>
        <dbReference type="SAM" id="SignalP"/>
    </source>
</evidence>
<keyword evidence="3" id="KW-1185">Reference proteome</keyword>
<reference evidence="3" key="1">
    <citation type="journal article" date="2019" name="Int. J. Syst. Evol. Microbiol.">
        <title>The Global Catalogue of Microorganisms (GCM) 10K type strain sequencing project: providing services to taxonomists for standard genome sequencing and annotation.</title>
        <authorList>
            <consortium name="The Broad Institute Genomics Platform"/>
            <consortium name="The Broad Institute Genome Sequencing Center for Infectious Disease"/>
            <person name="Wu L."/>
            <person name="Ma J."/>
        </authorList>
    </citation>
    <scope>NUCLEOTIDE SEQUENCE [LARGE SCALE GENOMIC DNA]</scope>
    <source>
        <strain evidence="3">CGMCC-1.15741</strain>
    </source>
</reference>
<dbReference type="Proteomes" id="UP001596303">
    <property type="component" value="Unassembled WGS sequence"/>
</dbReference>
<comment type="caution">
    <text evidence="2">The sequence shown here is derived from an EMBL/GenBank/DDBJ whole genome shotgun (WGS) entry which is preliminary data.</text>
</comment>
<sequence length="387" mass="42145">MTRSWSKSLFVLAMSALSLCAHAQMSPRFVETPGGEGQGILIRSYRDLDAAAIWWDMLVTANHLQSGPTMTTTTVGGEREIYDLAAQLPDVDIAVATKIYGHVNSLRPRFNALTSTEYVPVSDLSKMIGNKIYGLRVSSSAGGVESVALTVKQVANDTIIASPVSSEQSFVQSDSGMSIWQMSVSLDRYGEVPSTNRLIGFVSGAETGGIRIIPAETISDRMYDTLIPVSPELMSNVNVSGFSLIKGGGTGTRGQLTNDSLQDLSGRGSNRFFNPHDGVYFTIETDLGDLDRVIEGFQYKGKIGYPNNIVYLNQFRPGDGGAWNKVSASCSGSEIMDWSEIICRFNRPVIARGLRVQFNAAASRIDNFRILEQQRVRSVAPNPFDVD</sequence>
<feature type="signal peptide" evidence="1">
    <location>
        <begin position="1"/>
        <end position="23"/>
    </location>
</feature>
<accession>A0ABW1SD33</accession>
<organism evidence="2 3">
    <name type="scientific">Ponticaulis profundi</name>
    <dbReference type="NCBI Taxonomy" id="2665222"/>
    <lineage>
        <taxon>Bacteria</taxon>
        <taxon>Pseudomonadati</taxon>
        <taxon>Pseudomonadota</taxon>
        <taxon>Alphaproteobacteria</taxon>
        <taxon>Hyphomonadales</taxon>
        <taxon>Hyphomonadaceae</taxon>
        <taxon>Ponticaulis</taxon>
    </lineage>
</organism>
<proteinExistence type="predicted"/>